<evidence type="ECO:0000313" key="3">
    <source>
        <dbReference type="EMBL" id="SAL18115.1"/>
    </source>
</evidence>
<organism evidence="3 4">
    <name type="scientific">Caballeronia udeis</name>
    <dbReference type="NCBI Taxonomy" id="1232866"/>
    <lineage>
        <taxon>Bacteria</taxon>
        <taxon>Pseudomonadati</taxon>
        <taxon>Pseudomonadota</taxon>
        <taxon>Betaproteobacteria</taxon>
        <taxon>Burkholderiales</taxon>
        <taxon>Burkholderiaceae</taxon>
        <taxon>Caballeronia</taxon>
    </lineage>
</organism>
<dbReference type="InterPro" id="IPR001387">
    <property type="entry name" value="Cro/C1-type_HTH"/>
</dbReference>
<feature type="domain" description="HTH cro/C1-type" evidence="2">
    <location>
        <begin position="38"/>
        <end position="94"/>
    </location>
</feature>
<dbReference type="InterPro" id="IPR010982">
    <property type="entry name" value="Lambda_DNA-bd_dom_sf"/>
</dbReference>
<dbReference type="CDD" id="cd00093">
    <property type="entry name" value="HTH_XRE"/>
    <property type="match status" value="1"/>
</dbReference>
<accession>A0A158FEE3</accession>
<dbReference type="SMART" id="SM00530">
    <property type="entry name" value="HTH_XRE"/>
    <property type="match status" value="1"/>
</dbReference>
<dbReference type="SUPFAM" id="SSF47413">
    <property type="entry name" value="lambda repressor-like DNA-binding domains"/>
    <property type="match status" value="1"/>
</dbReference>
<dbReference type="PROSITE" id="PS50943">
    <property type="entry name" value="HTH_CROC1"/>
    <property type="match status" value="1"/>
</dbReference>
<gene>
    <name evidence="3" type="ORF">AWB69_01036</name>
</gene>
<feature type="compositionally biased region" description="Basic and acidic residues" evidence="1">
    <location>
        <begin position="1"/>
        <end position="18"/>
    </location>
</feature>
<feature type="region of interest" description="Disordered" evidence="1">
    <location>
        <begin position="1"/>
        <end position="27"/>
    </location>
</feature>
<reference evidence="3 4" key="1">
    <citation type="submission" date="2016-01" db="EMBL/GenBank/DDBJ databases">
        <authorList>
            <person name="Oliw E.H."/>
        </authorList>
    </citation>
    <scope>NUCLEOTIDE SEQUENCE [LARGE SCALE GENOMIC DNA]</scope>
    <source>
        <strain evidence="3">LMG 27134</strain>
    </source>
</reference>
<sequence>MAHMEPIKPFKSPSEGRKAGKPLPIPVQRTLTKLGEDLNRARRRRGLTQQALAGRIGAGLNTVKRMENGDPHVQLHFLVRALHFFGELQRLNDLLDSGQDDIGLALMDEKLPQRVRTAKKTTKAF</sequence>
<proteinExistence type="predicted"/>
<dbReference type="AlphaFoldDB" id="A0A158FEE3"/>
<evidence type="ECO:0000313" key="4">
    <source>
        <dbReference type="Proteomes" id="UP000054683"/>
    </source>
</evidence>
<evidence type="ECO:0000256" key="1">
    <source>
        <dbReference type="SAM" id="MobiDB-lite"/>
    </source>
</evidence>
<dbReference type="Gene3D" id="1.10.260.40">
    <property type="entry name" value="lambda repressor-like DNA-binding domains"/>
    <property type="match status" value="1"/>
</dbReference>
<dbReference type="Proteomes" id="UP000054683">
    <property type="component" value="Unassembled WGS sequence"/>
</dbReference>
<evidence type="ECO:0000259" key="2">
    <source>
        <dbReference type="PROSITE" id="PS50943"/>
    </source>
</evidence>
<dbReference type="EMBL" id="FCOK02000004">
    <property type="protein sequence ID" value="SAL18115.1"/>
    <property type="molecule type" value="Genomic_DNA"/>
</dbReference>
<dbReference type="Pfam" id="PF13560">
    <property type="entry name" value="HTH_31"/>
    <property type="match status" value="1"/>
</dbReference>
<name>A0A158FEE3_9BURK</name>
<dbReference type="GO" id="GO:0003677">
    <property type="term" value="F:DNA binding"/>
    <property type="evidence" value="ECO:0007669"/>
    <property type="project" value="InterPro"/>
</dbReference>
<protein>
    <submittedName>
        <fullName evidence="3">XRE family transcriptional regulator</fullName>
    </submittedName>
</protein>